<evidence type="ECO:0000256" key="4">
    <source>
        <dbReference type="ARBA" id="ARBA00022837"/>
    </source>
</evidence>
<reference evidence="9" key="1">
    <citation type="journal article" date="2022" name="bioRxiv">
        <title>Sequencing and chromosome-scale assembly of the giantPleurodeles waltlgenome.</title>
        <authorList>
            <person name="Brown T."/>
            <person name="Elewa A."/>
            <person name="Iarovenko S."/>
            <person name="Subramanian E."/>
            <person name="Araus A.J."/>
            <person name="Petzold A."/>
            <person name="Susuki M."/>
            <person name="Suzuki K.-i.T."/>
            <person name="Hayashi T."/>
            <person name="Toyoda A."/>
            <person name="Oliveira C."/>
            <person name="Osipova E."/>
            <person name="Leigh N.D."/>
            <person name="Simon A."/>
            <person name="Yun M.H."/>
        </authorList>
    </citation>
    <scope>NUCLEOTIDE SEQUENCE</scope>
    <source>
        <strain evidence="9">20211129_DDA</strain>
        <tissue evidence="9">Liver</tissue>
    </source>
</reference>
<dbReference type="PROSITE" id="PS00289">
    <property type="entry name" value="PTX_1"/>
    <property type="match status" value="1"/>
</dbReference>
<protein>
    <recommendedName>
        <fullName evidence="8">Pentraxin (PTX) domain-containing protein</fullName>
    </recommendedName>
</protein>
<keyword evidence="3" id="KW-0732">Signal</keyword>
<evidence type="ECO:0000256" key="2">
    <source>
        <dbReference type="ARBA" id="ARBA00022723"/>
    </source>
</evidence>
<keyword evidence="4" id="KW-0106">Calcium</keyword>
<feature type="region of interest" description="Disordered" evidence="7">
    <location>
        <begin position="1"/>
        <end position="48"/>
    </location>
</feature>
<evidence type="ECO:0000256" key="5">
    <source>
        <dbReference type="ARBA" id="ARBA00023157"/>
    </source>
</evidence>
<evidence type="ECO:0000259" key="8">
    <source>
        <dbReference type="PROSITE" id="PS51828"/>
    </source>
</evidence>
<dbReference type="InterPro" id="IPR001759">
    <property type="entry name" value="PTX_dom"/>
</dbReference>
<evidence type="ECO:0000256" key="3">
    <source>
        <dbReference type="ARBA" id="ARBA00022729"/>
    </source>
</evidence>
<dbReference type="PANTHER" id="PTHR45869:SF8">
    <property type="entry name" value="LAMG-LIKE JELLYROLL FOLD DOMAIN-CONTAINING PROTEIN"/>
    <property type="match status" value="1"/>
</dbReference>
<dbReference type="InterPro" id="IPR013320">
    <property type="entry name" value="ConA-like_dom_sf"/>
</dbReference>
<sequence length="269" mass="30820">MVEEEEPSERYLRATGRIDTSAHNKGRADWEKEKKNGRMVGHRGEKKQQTKHDIETLYPYICQAEFTLLQAIAEETTSSTENIEELRHEVMNNSLQCALILLSLMWSNGSSVQRDMDGDVFVFQINNRSYVALNPLKEEALHSFTICLRTFTDRPGGYGLFEFRSNAPYNSEITVWKSYYKVYILTVGGEAVDFATPDVINQWVHLCFSWGSANGTARAWLDLHPLPRKGLSKGYIIQGTPTIKLGMRRDNPSNDYQQHGRRCLCFPNE</sequence>
<proteinExistence type="predicted"/>
<dbReference type="SUPFAM" id="SSF49899">
    <property type="entry name" value="Concanavalin A-like lectins/glucanases"/>
    <property type="match status" value="1"/>
</dbReference>
<dbReference type="PROSITE" id="PS51828">
    <property type="entry name" value="PTX_2"/>
    <property type="match status" value="1"/>
</dbReference>
<feature type="domain" description="Pentraxin (PTX)" evidence="8">
    <location>
        <begin position="116"/>
        <end position="269"/>
    </location>
</feature>
<evidence type="ECO:0000256" key="7">
    <source>
        <dbReference type="SAM" id="MobiDB-lite"/>
    </source>
</evidence>
<dbReference type="SMART" id="SM00159">
    <property type="entry name" value="PTX"/>
    <property type="match status" value="1"/>
</dbReference>
<dbReference type="GO" id="GO:0046872">
    <property type="term" value="F:metal ion binding"/>
    <property type="evidence" value="ECO:0007669"/>
    <property type="project" value="UniProtKB-KW"/>
</dbReference>
<keyword evidence="2" id="KW-0479">Metal-binding</keyword>
<comment type="caution">
    <text evidence="9">The sequence shown here is derived from an EMBL/GenBank/DDBJ whole genome shotgun (WGS) entry which is preliminary data.</text>
</comment>
<accession>A0AAV7L883</accession>
<name>A0AAV7L883_PLEWA</name>
<dbReference type="InterPro" id="IPR030476">
    <property type="entry name" value="Pentaxin_CS"/>
</dbReference>
<evidence type="ECO:0000256" key="6">
    <source>
        <dbReference type="PROSITE-ProRule" id="PRU01172"/>
    </source>
</evidence>
<feature type="compositionally biased region" description="Basic and acidic residues" evidence="7">
    <location>
        <begin position="20"/>
        <end position="48"/>
    </location>
</feature>
<dbReference type="PRINTS" id="PR00895">
    <property type="entry name" value="PENTAXIN"/>
</dbReference>
<evidence type="ECO:0000313" key="9">
    <source>
        <dbReference type="EMBL" id="KAJ1084853.1"/>
    </source>
</evidence>
<dbReference type="AlphaFoldDB" id="A0AAV7L883"/>
<gene>
    <name evidence="9" type="ORF">NDU88_004999</name>
</gene>
<comment type="cofactor">
    <cofactor evidence="1">
        <name>Ca(2+)</name>
        <dbReference type="ChEBI" id="CHEBI:29108"/>
    </cofactor>
</comment>
<keyword evidence="5" id="KW-1015">Disulfide bond</keyword>
<comment type="caution">
    <text evidence="6">Lacks conserved residue(s) required for the propagation of feature annotation.</text>
</comment>
<dbReference type="Pfam" id="PF00354">
    <property type="entry name" value="Pentaxin"/>
    <property type="match status" value="1"/>
</dbReference>
<organism evidence="9 10">
    <name type="scientific">Pleurodeles waltl</name>
    <name type="common">Iberian ribbed newt</name>
    <dbReference type="NCBI Taxonomy" id="8319"/>
    <lineage>
        <taxon>Eukaryota</taxon>
        <taxon>Metazoa</taxon>
        <taxon>Chordata</taxon>
        <taxon>Craniata</taxon>
        <taxon>Vertebrata</taxon>
        <taxon>Euteleostomi</taxon>
        <taxon>Amphibia</taxon>
        <taxon>Batrachia</taxon>
        <taxon>Caudata</taxon>
        <taxon>Salamandroidea</taxon>
        <taxon>Salamandridae</taxon>
        <taxon>Pleurodelinae</taxon>
        <taxon>Pleurodeles</taxon>
    </lineage>
</organism>
<dbReference type="Proteomes" id="UP001066276">
    <property type="component" value="Chromosome 12"/>
</dbReference>
<dbReference type="PANTHER" id="PTHR45869">
    <property type="entry name" value="C-REACTIVE PROTEIN-RELATED"/>
    <property type="match status" value="1"/>
</dbReference>
<dbReference type="EMBL" id="JANPWB010000016">
    <property type="protein sequence ID" value="KAJ1084853.1"/>
    <property type="molecule type" value="Genomic_DNA"/>
</dbReference>
<keyword evidence="10" id="KW-1185">Reference proteome</keyword>
<dbReference type="Gene3D" id="2.60.120.200">
    <property type="match status" value="1"/>
</dbReference>
<evidence type="ECO:0000313" key="10">
    <source>
        <dbReference type="Proteomes" id="UP001066276"/>
    </source>
</evidence>
<evidence type="ECO:0000256" key="1">
    <source>
        <dbReference type="ARBA" id="ARBA00001913"/>
    </source>
</evidence>
<dbReference type="InterPro" id="IPR051005">
    <property type="entry name" value="Pentraxin_domain"/>
</dbReference>